<feature type="transmembrane region" description="Helical" evidence="5">
    <location>
        <begin position="34"/>
        <end position="52"/>
    </location>
</feature>
<gene>
    <name evidence="6" type="ORF">Scani_78810</name>
</gene>
<feature type="transmembrane region" description="Helical" evidence="5">
    <location>
        <begin position="119"/>
        <end position="140"/>
    </location>
</feature>
<dbReference type="PANTHER" id="PTHR23514:SF13">
    <property type="entry name" value="INNER MEMBRANE PROTEIN YBJJ"/>
    <property type="match status" value="1"/>
</dbReference>
<feature type="transmembrane region" description="Helical" evidence="5">
    <location>
        <begin position="95"/>
        <end position="113"/>
    </location>
</feature>
<feature type="transmembrane region" description="Helical" evidence="5">
    <location>
        <begin position="261"/>
        <end position="281"/>
    </location>
</feature>
<dbReference type="Pfam" id="PF07690">
    <property type="entry name" value="MFS_1"/>
    <property type="match status" value="1"/>
</dbReference>
<comment type="caution">
    <text evidence="6">The sequence shown here is derived from an EMBL/GenBank/DDBJ whole genome shotgun (WGS) entry which is preliminary data.</text>
</comment>
<dbReference type="GO" id="GO:0022857">
    <property type="term" value="F:transmembrane transporter activity"/>
    <property type="evidence" value="ECO:0007669"/>
    <property type="project" value="InterPro"/>
</dbReference>
<dbReference type="EMBL" id="BLIN01000007">
    <property type="protein sequence ID" value="GFE11613.1"/>
    <property type="molecule type" value="Genomic_DNA"/>
</dbReference>
<feature type="transmembrane region" description="Helical" evidence="5">
    <location>
        <begin position="185"/>
        <end position="203"/>
    </location>
</feature>
<feature type="transmembrane region" description="Helical" evidence="5">
    <location>
        <begin position="351"/>
        <end position="370"/>
    </location>
</feature>
<feature type="transmembrane region" description="Helical" evidence="5">
    <location>
        <begin position="293"/>
        <end position="317"/>
    </location>
</feature>
<keyword evidence="3 5" id="KW-1133">Transmembrane helix</keyword>
<dbReference type="AlphaFoldDB" id="A0A640SJ53"/>
<feature type="transmembrane region" description="Helical" evidence="5">
    <location>
        <begin position="376"/>
        <end position="396"/>
    </location>
</feature>
<protein>
    <recommendedName>
        <fullName evidence="8">MFS transporter</fullName>
    </recommendedName>
</protein>
<evidence type="ECO:0000256" key="3">
    <source>
        <dbReference type="ARBA" id="ARBA00022989"/>
    </source>
</evidence>
<feature type="transmembrane region" description="Helical" evidence="5">
    <location>
        <begin position="64"/>
        <end position="83"/>
    </location>
</feature>
<comment type="subcellular location">
    <subcellularLocation>
        <location evidence="1">Membrane</location>
        <topology evidence="1">Multi-pass membrane protein</topology>
    </subcellularLocation>
</comment>
<proteinExistence type="predicted"/>
<evidence type="ECO:0000256" key="1">
    <source>
        <dbReference type="ARBA" id="ARBA00004141"/>
    </source>
</evidence>
<feature type="transmembrane region" description="Helical" evidence="5">
    <location>
        <begin position="161"/>
        <end position="179"/>
    </location>
</feature>
<dbReference type="Proteomes" id="UP000435837">
    <property type="component" value="Unassembled WGS sequence"/>
</dbReference>
<evidence type="ECO:0000256" key="4">
    <source>
        <dbReference type="ARBA" id="ARBA00023136"/>
    </source>
</evidence>
<keyword evidence="4 5" id="KW-0472">Membrane</keyword>
<dbReference type="InterPro" id="IPR051788">
    <property type="entry name" value="MFS_Transporter"/>
</dbReference>
<name>A0A640SJ53_9ACTN</name>
<dbReference type="InterPro" id="IPR011701">
    <property type="entry name" value="MFS"/>
</dbReference>
<evidence type="ECO:0000313" key="7">
    <source>
        <dbReference type="Proteomes" id="UP000435837"/>
    </source>
</evidence>
<dbReference type="CDD" id="cd17393">
    <property type="entry name" value="MFS_MosC_like"/>
    <property type="match status" value="1"/>
</dbReference>
<evidence type="ECO:0000313" key="6">
    <source>
        <dbReference type="EMBL" id="GFE11613.1"/>
    </source>
</evidence>
<dbReference type="Gene3D" id="1.20.1250.20">
    <property type="entry name" value="MFS general substrate transporter like domains"/>
    <property type="match status" value="2"/>
</dbReference>
<keyword evidence="2 5" id="KW-0812">Transmembrane</keyword>
<sequence>MSDRPVALGVAAADTEGQAGRVSPTAASARRSRGLLTGYFLGMGVVMAIWGARMPAVQQAAHLTTAQLALVLLAAALGMVAGLKFGGRLALPERLPTLLTGGAVGLAGCLALLGQCNSLASLLAVALAFGATHGVLDVAANAAAVRCQNAYGRSIMSGFHAAYSLGALGGAALTAATAHTAHTSLFLVTGLAVAVVALGAAPATQTLSGADQPTTPTCRGADERRPPLSPAKLWLLGALAAGSLLGEGAAADWAAVHLHSLHATTAVSATAFAVYSAAMALGRLTGDRLHTAIGATAVVRAGAVLAAAGLATGVLAASVPWALAGWAVFGLGLSTTVPSLITAAGADGPSAVATVAVIGYVGLLAGPALIGALASATALPAALLLPALLAAAVAGLSHRALENTAPCPSPPRTPAPTP</sequence>
<feature type="transmembrane region" description="Helical" evidence="5">
    <location>
        <begin position="323"/>
        <end position="344"/>
    </location>
</feature>
<dbReference type="PANTHER" id="PTHR23514">
    <property type="entry name" value="BYPASS OF STOP CODON PROTEIN 6"/>
    <property type="match status" value="1"/>
</dbReference>
<evidence type="ECO:0000256" key="2">
    <source>
        <dbReference type="ARBA" id="ARBA00022692"/>
    </source>
</evidence>
<accession>A0A640SJ53</accession>
<dbReference type="GO" id="GO:0016020">
    <property type="term" value="C:membrane"/>
    <property type="evidence" value="ECO:0007669"/>
    <property type="project" value="UniProtKB-SubCell"/>
</dbReference>
<evidence type="ECO:0000256" key="5">
    <source>
        <dbReference type="SAM" id="Phobius"/>
    </source>
</evidence>
<organism evidence="6 7">
    <name type="scientific">Streptomyces caniferus</name>
    <dbReference type="NCBI Taxonomy" id="285557"/>
    <lineage>
        <taxon>Bacteria</taxon>
        <taxon>Bacillati</taxon>
        <taxon>Actinomycetota</taxon>
        <taxon>Actinomycetes</taxon>
        <taxon>Kitasatosporales</taxon>
        <taxon>Streptomycetaceae</taxon>
        <taxon>Streptomyces</taxon>
    </lineage>
</organism>
<evidence type="ECO:0008006" key="8">
    <source>
        <dbReference type="Google" id="ProtNLM"/>
    </source>
</evidence>
<reference evidence="6 7" key="1">
    <citation type="submission" date="2019-12" db="EMBL/GenBank/DDBJ databases">
        <title>Whole genome shotgun sequence of Streptomyces caniferus NBRC 15389.</title>
        <authorList>
            <person name="Ichikawa N."/>
            <person name="Kimura A."/>
            <person name="Kitahashi Y."/>
            <person name="Komaki H."/>
            <person name="Tamura T."/>
        </authorList>
    </citation>
    <scope>NUCLEOTIDE SEQUENCE [LARGE SCALE GENOMIC DNA]</scope>
    <source>
        <strain evidence="6 7">NBRC 15389</strain>
    </source>
</reference>
<dbReference type="InterPro" id="IPR036259">
    <property type="entry name" value="MFS_trans_sf"/>
</dbReference>
<dbReference type="SUPFAM" id="SSF103473">
    <property type="entry name" value="MFS general substrate transporter"/>
    <property type="match status" value="1"/>
</dbReference>